<dbReference type="InterPro" id="IPR036676">
    <property type="entry name" value="PurM-like_C_sf"/>
</dbReference>
<comment type="subunit">
    <text evidence="8">Monomer. Part of the FGAM synthase complex composed of 1 PurL, 1 PurQ and 2 PurS subunits.</text>
</comment>
<feature type="binding site" evidence="8">
    <location>
        <position position="529"/>
    </location>
    <ligand>
        <name>Mg(2+)</name>
        <dbReference type="ChEBI" id="CHEBI:18420"/>
        <label>1</label>
    </ligand>
</feature>
<dbReference type="GO" id="GO:0006189">
    <property type="term" value="P:'de novo' IMP biosynthetic process"/>
    <property type="evidence" value="ECO:0007669"/>
    <property type="project" value="UniProtKB-UniRule"/>
</dbReference>
<keyword evidence="3 8" id="KW-0479">Metal-binding</keyword>
<dbReference type="SUPFAM" id="SSF55326">
    <property type="entry name" value="PurM N-terminal domain-like"/>
    <property type="match status" value="2"/>
</dbReference>
<keyword evidence="6 8" id="KW-0067">ATP-binding</keyword>
<feature type="binding site" evidence="8">
    <location>
        <position position="117"/>
    </location>
    <ligand>
        <name>Mg(2+)</name>
        <dbReference type="ChEBI" id="CHEBI:18420"/>
        <label>2</label>
    </ligand>
</feature>
<dbReference type="GO" id="GO:0005737">
    <property type="term" value="C:cytoplasm"/>
    <property type="evidence" value="ECO:0007669"/>
    <property type="project" value="UniProtKB-SubCell"/>
</dbReference>
<feature type="domain" description="PurM-like N-terminal" evidence="9">
    <location>
        <begin position="74"/>
        <end position="186"/>
    </location>
</feature>
<evidence type="ECO:0000256" key="8">
    <source>
        <dbReference type="HAMAP-Rule" id="MF_00420"/>
    </source>
</evidence>
<sequence>MVGDGGNRGMLTYQDVGLSAYEEQEIMRLLGRRPNELELGLFGALWSEHCSYKSSKNLLAQLPHQGRFVVQGPGGNAGVVQLSADWDVAFKIESHNHPSFVEPLQGAATGVGGILRDIVAMGARPIAIADILKFGTNEKAPALLHGVVEGIGAYGNAIGIPNVTGSLGFSAVYDANPLVNVLAVGIRRHGLHVGADGARPGSVLILIGQGTGRDGIHGASLLASHDFGAETEEMRPTVQVGDPFMGKLLMEATLAIVDKGLSDAVQDLGAAGLTSSTAELAYASSVGLEIDVSQVICREANMSPYEVMLSETQERMLLSVPKHNLAAVLEILAWYELPYAQIGQVMAGDFLRVVAGDQVLAELPTSVLVGGCPRVPVKHGKRMGSIDQSGAVETGNLELAWGYQVLGHADCRDRASVYQRYDSMIGIRTVWGPEHDVAVMHLENGSPGICIAVAAPARWAEIDSYSGGIGAVAAALSLVATQGAVPLGLTDGINAGNPEKPEAYDKMAALIQGIGKAAEIFEVPVTGGNVSLHNETEGRAIWPTAAIGVVARHPSPEHPMADTPPYAGARVLILNPPTKPDLGGSVLAEILGRSASYPTLDVDAIQHSVHFLAEIVPQAEHVGLLACRAVGVGGLFVTVAKSLIDKNPMALGAHLNLAQDVDARFVFNEMAGQWVLFVDPKISPFWDHVSETHGVSVIDIGSVTDSPELVLTGGRTLTWPLIDLKRAYRKGGVRDVR</sequence>
<dbReference type="Pfam" id="PF00586">
    <property type="entry name" value="AIRS"/>
    <property type="match status" value="2"/>
</dbReference>
<feature type="binding site" evidence="8">
    <location>
        <position position="93"/>
    </location>
    <ligand>
        <name>Mg(2+)</name>
        <dbReference type="ChEBI" id="CHEBI:18420"/>
        <label>1</label>
    </ligand>
</feature>
<feature type="domain" description="PurM-like N-terminal" evidence="9">
    <location>
        <begin position="456"/>
        <end position="550"/>
    </location>
</feature>
<proteinExistence type="inferred from homology"/>
<dbReference type="GO" id="GO:0005524">
    <property type="term" value="F:ATP binding"/>
    <property type="evidence" value="ECO:0007669"/>
    <property type="project" value="UniProtKB-UniRule"/>
</dbReference>
<dbReference type="GO" id="GO:0004642">
    <property type="term" value="F:phosphoribosylformylglycinamidine synthase activity"/>
    <property type="evidence" value="ECO:0007669"/>
    <property type="project" value="UniProtKB-UniRule"/>
</dbReference>
<feature type="active site" evidence="8">
    <location>
        <position position="49"/>
    </location>
</feature>
<feature type="binding site" evidence="8">
    <location>
        <begin position="94"/>
        <end position="97"/>
    </location>
    <ligand>
        <name>substrate</name>
    </ligand>
</feature>
<dbReference type="PANTHER" id="PTHR43555">
    <property type="entry name" value="PHOSPHORIBOSYLFORMYLGLYCINAMIDINE SYNTHASE SUBUNIT PURL"/>
    <property type="match status" value="1"/>
</dbReference>
<feature type="binding site" evidence="8">
    <location>
        <position position="52"/>
    </location>
    <ligand>
        <name>ATP</name>
        <dbReference type="ChEBI" id="CHEBI:30616"/>
    </ligand>
</feature>
<dbReference type="CDD" id="cd02203">
    <property type="entry name" value="PurL_repeat1"/>
    <property type="match status" value="1"/>
</dbReference>
<keyword evidence="2 8" id="KW-0436">Ligase</keyword>
<dbReference type="Proteomes" id="UP000242972">
    <property type="component" value="Unassembled WGS sequence"/>
</dbReference>
<dbReference type="EC" id="6.3.5.3" evidence="8"/>
<dbReference type="NCBIfam" id="TIGR01736">
    <property type="entry name" value="FGAM_synth_II"/>
    <property type="match status" value="1"/>
</dbReference>
<feature type="binding site" evidence="8">
    <location>
        <position position="116"/>
    </location>
    <ligand>
        <name>substrate</name>
    </ligand>
</feature>
<feature type="binding site" evidence="8">
    <location>
        <position position="528"/>
    </location>
    <ligand>
        <name>ATP</name>
        <dbReference type="ChEBI" id="CHEBI:30616"/>
    </ligand>
</feature>
<keyword evidence="7 8" id="KW-0460">Magnesium</keyword>
<dbReference type="InterPro" id="IPR041609">
    <property type="entry name" value="PurL_linker"/>
</dbReference>
<evidence type="ECO:0000256" key="6">
    <source>
        <dbReference type="ARBA" id="ARBA00022840"/>
    </source>
</evidence>
<dbReference type="NCBIfam" id="NF002290">
    <property type="entry name" value="PRK01213.1"/>
    <property type="match status" value="1"/>
</dbReference>
<evidence type="ECO:0000256" key="7">
    <source>
        <dbReference type="ARBA" id="ARBA00022842"/>
    </source>
</evidence>
<protein>
    <recommendedName>
        <fullName evidence="8">Phosphoribosylformylglycinamidine synthase subunit PurL</fullName>
        <shortName evidence="8">FGAM synthase</shortName>
        <ecNumber evidence="8">6.3.5.3</ecNumber>
    </recommendedName>
    <alternativeName>
        <fullName evidence="8">Formylglycinamide ribonucleotide amidotransferase subunit II</fullName>
        <shortName evidence="8">FGAR amidotransferase II</shortName>
        <shortName evidence="8">FGAR-AT II</shortName>
    </alternativeName>
    <alternativeName>
        <fullName evidence="8">Glutamine amidotransferase PurL</fullName>
    </alternativeName>
    <alternativeName>
        <fullName evidence="8">Phosphoribosylformylglycinamidine synthase subunit II</fullName>
    </alternativeName>
</protein>
<feature type="active site" description="Proton acceptor" evidence="8">
    <location>
        <position position="95"/>
    </location>
</feature>
<evidence type="ECO:0000256" key="1">
    <source>
        <dbReference type="ARBA" id="ARBA00022490"/>
    </source>
</evidence>
<organism evidence="12 13">
    <name type="scientific">Sulfobacillus benefaciens</name>
    <dbReference type="NCBI Taxonomy" id="453960"/>
    <lineage>
        <taxon>Bacteria</taxon>
        <taxon>Bacillati</taxon>
        <taxon>Bacillota</taxon>
        <taxon>Clostridia</taxon>
        <taxon>Eubacteriales</taxon>
        <taxon>Clostridiales Family XVII. Incertae Sedis</taxon>
        <taxon>Sulfobacillus</taxon>
    </lineage>
</organism>
<comment type="subcellular location">
    <subcellularLocation>
        <location evidence="8">Cytoplasm</location>
    </subcellularLocation>
</comment>
<comment type="function">
    <text evidence="8">Part of the phosphoribosylformylglycinamidine synthase complex involved in the purines biosynthetic pathway. Catalyzes the ATP-dependent conversion of formylglycinamide ribonucleotide (FGAR) and glutamine to yield formylglycinamidine ribonucleotide (FGAM) and glutamate. The FGAM synthase complex is composed of three subunits. PurQ produces an ammonia molecule by converting glutamine to glutamate. PurL transfers the ammonia molecule to FGAR to form FGAM in an ATP-dependent manner. PurS interacts with PurQ and PurL and is thought to assist in the transfer of the ammonia molecule from PurQ to PurL.</text>
</comment>
<feature type="binding site" evidence="8">
    <location>
        <position position="239"/>
    </location>
    <ligand>
        <name>substrate</name>
    </ligand>
</feature>
<evidence type="ECO:0000259" key="9">
    <source>
        <dbReference type="Pfam" id="PF00586"/>
    </source>
</evidence>
<feature type="binding site" evidence="8">
    <location>
        <position position="267"/>
    </location>
    <ligand>
        <name>Mg(2+)</name>
        <dbReference type="ChEBI" id="CHEBI:18420"/>
        <label>2</label>
    </ligand>
</feature>
<dbReference type="Pfam" id="PF02769">
    <property type="entry name" value="AIRS_C"/>
    <property type="match status" value="1"/>
</dbReference>
<evidence type="ECO:0000259" key="11">
    <source>
        <dbReference type="Pfam" id="PF18072"/>
    </source>
</evidence>
<dbReference type="InterPro" id="IPR010074">
    <property type="entry name" value="PRibForGlyAmidine_synth_PurL"/>
</dbReference>
<reference evidence="12 13" key="1">
    <citation type="journal article" date="2014" name="BMC Genomics">
        <title>Comparison of environmental and isolate Sulfobacillus genomes reveals diverse carbon, sulfur, nitrogen, and hydrogen metabolisms.</title>
        <authorList>
            <person name="Justice N.B."/>
            <person name="Norman A."/>
            <person name="Brown C.T."/>
            <person name="Singh A."/>
            <person name="Thomas B.C."/>
            <person name="Banfield J.F."/>
        </authorList>
    </citation>
    <scope>NUCLEOTIDE SEQUENCE [LARGE SCALE GENOMIC DNA]</scope>
    <source>
        <strain evidence="12">AMDSBA4</strain>
    </source>
</reference>
<evidence type="ECO:0000256" key="5">
    <source>
        <dbReference type="ARBA" id="ARBA00022755"/>
    </source>
</evidence>
<dbReference type="InterPro" id="IPR010918">
    <property type="entry name" value="PurM-like_C_dom"/>
</dbReference>
<dbReference type="Gene3D" id="3.90.650.10">
    <property type="entry name" value="PurM-like C-terminal domain"/>
    <property type="match status" value="2"/>
</dbReference>
<feature type="domain" description="PurM-like C-terminal" evidence="10">
    <location>
        <begin position="199"/>
        <end position="353"/>
    </location>
</feature>
<dbReference type="Pfam" id="PF18072">
    <property type="entry name" value="FGAR-AT_linker"/>
    <property type="match status" value="1"/>
</dbReference>
<evidence type="ECO:0000313" key="13">
    <source>
        <dbReference type="Proteomes" id="UP000242972"/>
    </source>
</evidence>
<comment type="caution">
    <text evidence="8">Lacks conserved residue(s) required for the propagation of feature annotation.</text>
</comment>
<evidence type="ECO:0000313" key="12">
    <source>
        <dbReference type="EMBL" id="PSR33164.1"/>
    </source>
</evidence>
<comment type="similarity">
    <text evidence="8">Belongs to the FGAMS family.</text>
</comment>
<dbReference type="UniPathway" id="UPA00074">
    <property type="reaction ID" value="UER00128"/>
</dbReference>
<feature type="domain" description="Phosphoribosylformylglycinamidine synthase linker" evidence="11">
    <location>
        <begin position="12"/>
        <end position="53"/>
    </location>
</feature>
<evidence type="ECO:0000256" key="4">
    <source>
        <dbReference type="ARBA" id="ARBA00022741"/>
    </source>
</evidence>
<comment type="catalytic activity">
    <reaction evidence="8">
        <text>N(2)-formyl-N(1)-(5-phospho-beta-D-ribosyl)glycinamide + L-glutamine + ATP + H2O = 2-formamido-N(1)-(5-O-phospho-beta-D-ribosyl)acetamidine + L-glutamate + ADP + phosphate + H(+)</text>
        <dbReference type="Rhea" id="RHEA:17129"/>
        <dbReference type="ChEBI" id="CHEBI:15377"/>
        <dbReference type="ChEBI" id="CHEBI:15378"/>
        <dbReference type="ChEBI" id="CHEBI:29985"/>
        <dbReference type="ChEBI" id="CHEBI:30616"/>
        <dbReference type="ChEBI" id="CHEBI:43474"/>
        <dbReference type="ChEBI" id="CHEBI:58359"/>
        <dbReference type="ChEBI" id="CHEBI:147286"/>
        <dbReference type="ChEBI" id="CHEBI:147287"/>
        <dbReference type="ChEBI" id="CHEBI:456216"/>
        <dbReference type="EC" id="6.3.5.3"/>
    </reaction>
</comment>
<dbReference type="SUPFAM" id="SSF56042">
    <property type="entry name" value="PurM C-terminal domain-like"/>
    <property type="match status" value="2"/>
</dbReference>
<dbReference type="HAMAP" id="MF_00420">
    <property type="entry name" value="PurL_2"/>
    <property type="match status" value="1"/>
</dbReference>
<accession>A0A2T2XF68</accession>
<gene>
    <name evidence="8" type="primary">purL</name>
    <name evidence="12" type="ORF">C7B46_10915</name>
</gene>
<dbReference type="PIRSF" id="PIRSF001587">
    <property type="entry name" value="FGAM_synthase_II"/>
    <property type="match status" value="1"/>
</dbReference>
<dbReference type="AlphaFoldDB" id="A0A2T2XF68"/>
<dbReference type="EMBL" id="PXYW01000025">
    <property type="protein sequence ID" value="PSR33164.1"/>
    <property type="molecule type" value="Genomic_DNA"/>
</dbReference>
<keyword evidence="1 8" id="KW-0963">Cytoplasm</keyword>
<dbReference type="Gene3D" id="3.30.1330.10">
    <property type="entry name" value="PurM-like, N-terminal domain"/>
    <property type="match status" value="2"/>
</dbReference>
<keyword evidence="5 8" id="KW-0658">Purine biosynthesis</keyword>
<dbReference type="InterPro" id="IPR036921">
    <property type="entry name" value="PurM-like_N_sf"/>
</dbReference>
<comment type="pathway">
    <text evidence="8">Purine metabolism; IMP biosynthesis via de novo pathway; 5-amino-1-(5-phospho-D-ribosyl)imidazole from N(2)-formyl-N(1)-(5-phospho-D-ribosyl)glycinamide: step 1/2.</text>
</comment>
<dbReference type="GO" id="GO:0000287">
    <property type="term" value="F:magnesium ion binding"/>
    <property type="evidence" value="ECO:0007669"/>
    <property type="project" value="UniProtKB-UniRule"/>
</dbReference>
<evidence type="ECO:0000259" key="10">
    <source>
        <dbReference type="Pfam" id="PF02769"/>
    </source>
</evidence>
<evidence type="ECO:0000256" key="3">
    <source>
        <dbReference type="ARBA" id="ARBA00022723"/>
    </source>
</evidence>
<keyword evidence="4 8" id="KW-0547">Nucleotide-binding</keyword>
<feature type="binding site" evidence="8">
    <location>
        <position position="531"/>
    </location>
    <ligand>
        <name>substrate</name>
    </ligand>
</feature>
<feature type="binding site" evidence="8">
    <location>
        <position position="491"/>
    </location>
    <ligand>
        <name>ATP</name>
        <dbReference type="ChEBI" id="CHEBI:30616"/>
    </ligand>
</feature>
<name>A0A2T2XF68_9FIRM</name>
<comment type="caution">
    <text evidence="12">The sequence shown here is derived from an EMBL/GenBank/DDBJ whole genome shotgun (WGS) entry which is preliminary data.</text>
</comment>
<dbReference type="PANTHER" id="PTHR43555:SF1">
    <property type="entry name" value="PHOSPHORIBOSYLFORMYLGLYCINAMIDINE SYNTHASE SUBUNIT PURL"/>
    <property type="match status" value="1"/>
</dbReference>
<dbReference type="InterPro" id="IPR016188">
    <property type="entry name" value="PurM-like_N"/>
</dbReference>
<evidence type="ECO:0000256" key="2">
    <source>
        <dbReference type="ARBA" id="ARBA00022598"/>
    </source>
</evidence>
<feature type="binding site" evidence="8">
    <location>
        <position position="91"/>
    </location>
    <ligand>
        <name>ATP</name>
        <dbReference type="ChEBI" id="CHEBI:30616"/>
    </ligand>
</feature>